<reference evidence="3" key="2">
    <citation type="submission" date="2014-05" db="EMBL/GenBank/DDBJ databases">
        <authorList>
            <person name="Aslett A.Martin."/>
            <person name="De Silva Nishadi"/>
        </authorList>
    </citation>
    <scope>NUCLEOTIDE SEQUENCE</scope>
    <source>
        <strain evidence="3">YM</strain>
    </source>
</reference>
<evidence type="ECO:0000313" key="5">
    <source>
        <dbReference type="Proteomes" id="UP000072874"/>
    </source>
</evidence>
<dbReference type="Pfam" id="PF18680">
    <property type="entry name" value="SPECT1"/>
    <property type="match status" value="1"/>
</dbReference>
<name>A0A078KL88_PLAYE</name>
<dbReference type="VEuPathDB" id="PlasmoDB:Py17XNL_001303446"/>
<dbReference type="VEuPathDB" id="PlasmoDB:PYYM_1357700"/>
<evidence type="ECO:0000313" key="3">
    <source>
        <dbReference type="EMBL" id="CDU20223.1"/>
    </source>
</evidence>
<dbReference type="RefSeq" id="XP_022813734.1">
    <property type="nucleotide sequence ID" value="XM_022957294.1"/>
</dbReference>
<gene>
    <name evidence="4" type="ORF">PY17X_1361300</name>
    <name evidence="3" type="ORF">PYYM_1357700</name>
</gene>
<dbReference type="OrthoDB" id="377537at2759"/>
<protein>
    <submittedName>
        <fullName evidence="4">Sporozoite protein essential for cell traversal</fullName>
    </submittedName>
</protein>
<proteinExistence type="predicted"/>
<keyword evidence="1" id="KW-0732">Signal</keyword>
<dbReference type="Proteomes" id="UP000072904">
    <property type="component" value="Chromosome 13"/>
</dbReference>
<feature type="domain" description="Plasmodium host cell traversal SPECT1" evidence="2">
    <location>
        <begin position="57"/>
        <end position="234"/>
    </location>
</feature>
<reference evidence="4" key="4">
    <citation type="submission" date="2019-05" db="EMBL/GenBank/DDBJ databases">
        <authorList>
            <consortium name="Pathogen Informatics"/>
        </authorList>
    </citation>
    <scope>NUCLEOTIDE SEQUENCE</scope>
    <source>
        <strain evidence="4">17X</strain>
    </source>
</reference>
<evidence type="ECO:0000313" key="6">
    <source>
        <dbReference type="Proteomes" id="UP000072904"/>
    </source>
</evidence>
<organism evidence="4 5">
    <name type="scientific">Plasmodium yoelii</name>
    <dbReference type="NCBI Taxonomy" id="5861"/>
    <lineage>
        <taxon>Eukaryota</taxon>
        <taxon>Sar</taxon>
        <taxon>Alveolata</taxon>
        <taxon>Apicomplexa</taxon>
        <taxon>Aconoidasida</taxon>
        <taxon>Haemosporida</taxon>
        <taxon>Plasmodiidae</taxon>
        <taxon>Plasmodium</taxon>
        <taxon>Plasmodium (Vinckeia)</taxon>
    </lineage>
</organism>
<dbReference type="OMA" id="FKKMCDL"/>
<reference evidence="4" key="3">
    <citation type="submission" date="2014-05" db="EMBL/GenBank/DDBJ databases">
        <authorList>
            <person name="Aslett M.A."/>
            <person name="De Silva N."/>
        </authorList>
    </citation>
    <scope>NUCLEOTIDE SEQUENCE</scope>
    <source>
        <strain evidence="4">17X</strain>
    </source>
</reference>
<dbReference type="Proteomes" id="UP000072874">
    <property type="component" value="Chromosome 13"/>
</dbReference>
<sequence>MKISITILVLFIILKCVLSFNLSIEPKGNNITLDKHIKKESNIDHSKNQIIEEFDKISDDFSDDINTTKQTIKDLFLDIEGSFEDTSDDVVKLLSKYSFVPEEKLNIIDGILRSFIENNKTHVINSSNAYMYMQKEKIKNVCDFILKKLNSLIQINELNKNHIILKYGKGEAKKGVLESIKNNDNISKNLKSELLKYENVSNQNIRVSELINFITPIYDDFIKKLSDLINDLQIKLNNISK</sequence>
<dbReference type="InterPro" id="IPR040897">
    <property type="entry name" value="SPECT1"/>
</dbReference>
<dbReference type="AlphaFoldDB" id="A0A078KL88"/>
<feature type="signal peptide" evidence="1">
    <location>
        <begin position="1"/>
        <end position="19"/>
    </location>
</feature>
<evidence type="ECO:0000256" key="1">
    <source>
        <dbReference type="SAM" id="SignalP"/>
    </source>
</evidence>
<evidence type="ECO:0000259" key="2">
    <source>
        <dbReference type="Pfam" id="PF18680"/>
    </source>
</evidence>
<dbReference type="KEGG" id="pyo:PY17X_1361300"/>
<evidence type="ECO:0000313" key="4">
    <source>
        <dbReference type="EMBL" id="VTZ80981.1"/>
    </source>
</evidence>
<dbReference type="VEuPathDB" id="PlasmoDB:PY17X_1361300"/>
<dbReference type="EMBL" id="LK934641">
    <property type="protein sequence ID" value="CDU20223.1"/>
    <property type="molecule type" value="Genomic_DNA"/>
</dbReference>
<dbReference type="GeneID" id="3800351"/>
<reference evidence="5 6" key="1">
    <citation type="journal article" date="2014" name="BMC Biol.">
        <title>A comprehensive evaluation of rodent malaria parasite genomes and gene expression.</title>
        <authorList>
            <person name="Otto T.D."/>
            <person name="Bohme U."/>
            <person name="Jackson A.P."/>
            <person name="Hunt M."/>
            <person name="Franke-Fayard B."/>
            <person name="Hoeijmakers W.A."/>
            <person name="Religa A.A."/>
            <person name="Robertson L."/>
            <person name="Sanders M."/>
            <person name="Ogun S.A."/>
            <person name="Cunningham D."/>
            <person name="Erhart A."/>
            <person name="Billker O."/>
            <person name="Khan S.M."/>
            <person name="Stunnenberg H.G."/>
            <person name="Langhorne J."/>
            <person name="Holder A.A."/>
            <person name="Waters A.P."/>
            <person name="Newbold C.I."/>
            <person name="Pain A."/>
            <person name="Berriman M."/>
            <person name="Janse C.J."/>
        </authorList>
    </citation>
    <scope>NUCLEOTIDE SEQUENCE [LARGE SCALE GENOMIC DNA]</scope>
    <source>
        <strain evidence="4 5">17X</strain>
        <strain evidence="3 6">YM</strain>
    </source>
</reference>
<feature type="chain" id="PRO_5014502309" evidence="1">
    <location>
        <begin position="20"/>
        <end position="241"/>
    </location>
</feature>
<dbReference type="EMBL" id="LM993667">
    <property type="protein sequence ID" value="VTZ80981.1"/>
    <property type="molecule type" value="Genomic_DNA"/>
</dbReference>
<accession>A0A078KL88</accession>